<dbReference type="Pfam" id="PF03800">
    <property type="entry name" value="Nuf2"/>
    <property type="match status" value="1"/>
</dbReference>
<keyword evidence="4" id="KW-0158">Chromosome</keyword>
<evidence type="ECO:0000256" key="9">
    <source>
        <dbReference type="ARBA" id="ARBA00023242"/>
    </source>
</evidence>
<evidence type="ECO:0000256" key="3">
    <source>
        <dbReference type="ARBA" id="ARBA00005498"/>
    </source>
</evidence>
<keyword evidence="6" id="KW-0498">Mitosis</keyword>
<keyword evidence="15" id="KW-1185">Reference proteome</keyword>
<evidence type="ECO:0000313" key="14">
    <source>
        <dbReference type="EMBL" id="KAL1007868.1"/>
    </source>
</evidence>
<accession>A0ABD0XG50</accession>
<evidence type="ECO:0000256" key="2">
    <source>
        <dbReference type="ARBA" id="ARBA00004629"/>
    </source>
</evidence>
<keyword evidence="10" id="KW-0131">Cell cycle</keyword>
<evidence type="ECO:0000256" key="7">
    <source>
        <dbReference type="ARBA" id="ARBA00022838"/>
    </source>
</evidence>
<organism evidence="14 15">
    <name type="scientific">Umbra pygmaea</name>
    <name type="common">Eastern mudminnow</name>
    <dbReference type="NCBI Taxonomy" id="75934"/>
    <lineage>
        <taxon>Eukaryota</taxon>
        <taxon>Metazoa</taxon>
        <taxon>Chordata</taxon>
        <taxon>Craniata</taxon>
        <taxon>Vertebrata</taxon>
        <taxon>Euteleostomi</taxon>
        <taxon>Actinopterygii</taxon>
        <taxon>Neopterygii</taxon>
        <taxon>Teleostei</taxon>
        <taxon>Protacanthopterygii</taxon>
        <taxon>Esociformes</taxon>
        <taxon>Umbridae</taxon>
        <taxon>Umbra</taxon>
    </lineage>
</organism>
<dbReference type="Gene3D" id="1.10.418.60">
    <property type="entry name" value="Ncd80 complex, Nuf2 subunit"/>
    <property type="match status" value="1"/>
</dbReference>
<dbReference type="PANTHER" id="PTHR21650:SF2">
    <property type="entry name" value="KINETOCHORE PROTEIN NUF2"/>
    <property type="match status" value="1"/>
</dbReference>
<comment type="subcellular location">
    <subcellularLocation>
        <location evidence="2">Chromosome</location>
        <location evidence="2">Centromere</location>
        <location evidence="2">Kinetochore</location>
    </subcellularLocation>
    <subcellularLocation>
        <location evidence="1">Nucleus</location>
    </subcellularLocation>
</comment>
<dbReference type="GO" id="GO:0000776">
    <property type="term" value="C:kinetochore"/>
    <property type="evidence" value="ECO:0007669"/>
    <property type="project" value="UniProtKB-KW"/>
</dbReference>
<evidence type="ECO:0000256" key="11">
    <source>
        <dbReference type="ARBA" id="ARBA00023328"/>
    </source>
</evidence>
<keyword evidence="9" id="KW-0539">Nucleus</keyword>
<dbReference type="InterPro" id="IPR005549">
    <property type="entry name" value="Kinetochore_Nuf2_N"/>
</dbReference>
<evidence type="ECO:0000259" key="13">
    <source>
        <dbReference type="Pfam" id="PF03800"/>
    </source>
</evidence>
<reference evidence="14 15" key="1">
    <citation type="submission" date="2024-06" db="EMBL/GenBank/DDBJ databases">
        <authorList>
            <person name="Pan Q."/>
            <person name="Wen M."/>
            <person name="Jouanno E."/>
            <person name="Zahm M."/>
            <person name="Klopp C."/>
            <person name="Cabau C."/>
            <person name="Louis A."/>
            <person name="Berthelot C."/>
            <person name="Parey E."/>
            <person name="Roest Crollius H."/>
            <person name="Montfort J."/>
            <person name="Robinson-Rechavi M."/>
            <person name="Bouchez O."/>
            <person name="Lampietro C."/>
            <person name="Lopez Roques C."/>
            <person name="Donnadieu C."/>
            <person name="Postlethwait J."/>
            <person name="Bobe J."/>
            <person name="Verreycken H."/>
            <person name="Guiguen Y."/>
        </authorList>
    </citation>
    <scope>NUCLEOTIDE SEQUENCE [LARGE SCALE GENOMIC DNA]</scope>
    <source>
        <strain evidence="14">Up_M1</strain>
        <tissue evidence="14">Testis</tissue>
    </source>
</reference>
<evidence type="ECO:0000256" key="5">
    <source>
        <dbReference type="ARBA" id="ARBA00022618"/>
    </source>
</evidence>
<name>A0ABD0XG50_UMBPY</name>
<feature type="domain" description="Kinetochore protein Nuf2 N-terminal" evidence="13">
    <location>
        <begin position="47"/>
        <end position="186"/>
    </location>
</feature>
<dbReference type="PANTHER" id="PTHR21650">
    <property type="entry name" value="MEMBRALIN/KINETOCHORE PROTEIN NUF2"/>
    <property type="match status" value="1"/>
</dbReference>
<evidence type="ECO:0000256" key="10">
    <source>
        <dbReference type="ARBA" id="ARBA00023306"/>
    </source>
</evidence>
<evidence type="ECO:0000256" key="12">
    <source>
        <dbReference type="SAM" id="Coils"/>
    </source>
</evidence>
<dbReference type="GO" id="GO:0005634">
    <property type="term" value="C:nucleus"/>
    <property type="evidence" value="ECO:0007669"/>
    <property type="project" value="UniProtKB-SubCell"/>
</dbReference>
<feature type="coiled-coil region" evidence="12">
    <location>
        <begin position="258"/>
        <end position="317"/>
    </location>
</feature>
<feature type="coiled-coil region" evidence="12">
    <location>
        <begin position="419"/>
        <end position="453"/>
    </location>
</feature>
<evidence type="ECO:0000256" key="8">
    <source>
        <dbReference type="ARBA" id="ARBA00023054"/>
    </source>
</evidence>
<gene>
    <name evidence="14" type="ORF">UPYG_G00092750</name>
</gene>
<comment type="caution">
    <text evidence="14">The sequence shown here is derived from an EMBL/GenBank/DDBJ whole genome shotgun (WGS) entry which is preliminary data.</text>
</comment>
<dbReference type="AlphaFoldDB" id="A0ABD0XG50"/>
<dbReference type="Proteomes" id="UP001557470">
    <property type="component" value="Unassembled WGS sequence"/>
</dbReference>
<evidence type="ECO:0000256" key="1">
    <source>
        <dbReference type="ARBA" id="ARBA00004123"/>
    </source>
</evidence>
<comment type="similarity">
    <text evidence="3">Belongs to the NUF2 family.</text>
</comment>
<dbReference type="EMBL" id="JAGEUA010000002">
    <property type="protein sequence ID" value="KAL1007868.1"/>
    <property type="molecule type" value="Genomic_DNA"/>
</dbReference>
<feature type="coiled-coil region" evidence="12">
    <location>
        <begin position="352"/>
        <end position="379"/>
    </location>
</feature>
<protein>
    <recommendedName>
        <fullName evidence="13">Kinetochore protein Nuf2 N-terminal domain-containing protein</fullName>
    </recommendedName>
</protein>
<evidence type="ECO:0000256" key="6">
    <source>
        <dbReference type="ARBA" id="ARBA00022776"/>
    </source>
</evidence>
<dbReference type="GO" id="GO:0051301">
    <property type="term" value="P:cell division"/>
    <property type="evidence" value="ECO:0007669"/>
    <property type="project" value="UniProtKB-KW"/>
</dbReference>
<dbReference type="InterPro" id="IPR038275">
    <property type="entry name" value="Nuf2_N_sf"/>
</dbReference>
<evidence type="ECO:0000256" key="4">
    <source>
        <dbReference type="ARBA" id="ARBA00022454"/>
    </source>
</evidence>
<proteinExistence type="inferred from homology"/>
<sequence>MKLIFSGITQRCRWRSVANPGKIDKARRLTTTMVLFGTHRQVNMSENTFPVYKVDAIVTFFRTEVLTGQEAKQFTKNDIYPNPKPEAVQRLYMRVLHLLFSFRPECHYMVPFSENIQYPELHERSTSIVSVYLRMRQFLPICHVYDFSLNDLLAPKIKRTMSILSGILNFLHFRKQRLDVMVEHKDRFREDMDKLQAYSRGVKDAQKKIDKLTTIPPEQQAEARELDAALSDLQTSSKQQYQKMNAINESNAEWKTEIAERSQKLTKLKVEVASLKEAVIKLKSQIVESPEEMKIEMEKMKDNVKNIKLSIKRADERLVGLQSNVQGVTHTDAEIQLMLQLLQDLQTSMNKTQLHQEEVQELVCAYEKQEKELKSLGVEEGQLRRALASKMDKESKHKIRRQKKKEIKEQHIQEVLGQCGNVQQQREEIAEKIQDITRETQILRSQINNLMDTCSQENIKAQKLFDRLLATLDEFFKRTRKIHVVDGVNTFLI</sequence>
<keyword evidence="7" id="KW-0995">Kinetochore</keyword>
<keyword evidence="11" id="KW-0137">Centromere</keyword>
<evidence type="ECO:0000313" key="15">
    <source>
        <dbReference type="Proteomes" id="UP001557470"/>
    </source>
</evidence>
<keyword evidence="8 12" id="KW-0175">Coiled coil</keyword>
<keyword evidence="5" id="KW-0132">Cell division</keyword>